<organism evidence="1 2">
    <name type="scientific">Eumeta variegata</name>
    <name type="common">Bagworm moth</name>
    <name type="synonym">Eumeta japonica</name>
    <dbReference type="NCBI Taxonomy" id="151549"/>
    <lineage>
        <taxon>Eukaryota</taxon>
        <taxon>Metazoa</taxon>
        <taxon>Ecdysozoa</taxon>
        <taxon>Arthropoda</taxon>
        <taxon>Hexapoda</taxon>
        <taxon>Insecta</taxon>
        <taxon>Pterygota</taxon>
        <taxon>Neoptera</taxon>
        <taxon>Endopterygota</taxon>
        <taxon>Lepidoptera</taxon>
        <taxon>Glossata</taxon>
        <taxon>Ditrysia</taxon>
        <taxon>Tineoidea</taxon>
        <taxon>Psychidae</taxon>
        <taxon>Oiketicinae</taxon>
        <taxon>Eumeta</taxon>
    </lineage>
</organism>
<name>A0A4C1WQ27_EUMVA</name>
<evidence type="ECO:0000313" key="1">
    <source>
        <dbReference type="EMBL" id="GBP52960.1"/>
    </source>
</evidence>
<dbReference type="EMBL" id="BGZK01000613">
    <property type="protein sequence ID" value="GBP52960.1"/>
    <property type="molecule type" value="Genomic_DNA"/>
</dbReference>
<dbReference type="AlphaFoldDB" id="A0A4C1WQ27"/>
<accession>A0A4C1WQ27</accession>
<protein>
    <submittedName>
        <fullName evidence="1">Uncharacterized protein</fullName>
    </submittedName>
</protein>
<keyword evidence="2" id="KW-1185">Reference proteome</keyword>
<reference evidence="1 2" key="1">
    <citation type="journal article" date="2019" name="Commun. Biol.">
        <title>The bagworm genome reveals a unique fibroin gene that provides high tensile strength.</title>
        <authorList>
            <person name="Kono N."/>
            <person name="Nakamura H."/>
            <person name="Ohtoshi R."/>
            <person name="Tomita M."/>
            <person name="Numata K."/>
            <person name="Arakawa K."/>
        </authorList>
    </citation>
    <scope>NUCLEOTIDE SEQUENCE [LARGE SCALE GENOMIC DNA]</scope>
</reference>
<evidence type="ECO:0000313" key="2">
    <source>
        <dbReference type="Proteomes" id="UP000299102"/>
    </source>
</evidence>
<dbReference type="Proteomes" id="UP000299102">
    <property type="component" value="Unassembled WGS sequence"/>
</dbReference>
<proteinExistence type="predicted"/>
<comment type="caution">
    <text evidence="1">The sequence shown here is derived from an EMBL/GenBank/DDBJ whole genome shotgun (WGS) entry which is preliminary data.</text>
</comment>
<sequence length="204" mass="22837">MNIDTYKDGRKKRINVIPTKTSSARNHKYFVLATNPSILARSTKAVVLQFTFTATTNDSKTGDQHMAQMKNKKTLAVAKSGVQEYKHRLFVTHKKTGLSFLVDTEANISVLPKIKGFTATPLPLKLYDASKFFMSCHETACVGKSRGDSTWVESPSGCRERGERRGYAEEFFYIACLDLEIIESSKSLSSTSFWTYQSAPKALL</sequence>
<gene>
    <name evidence="1" type="ORF">EVAR_97552_1</name>
</gene>